<dbReference type="PROSITE" id="PS50208">
    <property type="entry name" value="CASPASE_P20"/>
    <property type="match status" value="1"/>
</dbReference>
<dbReference type="GO" id="GO:0004197">
    <property type="term" value="F:cysteine-type endopeptidase activity"/>
    <property type="evidence" value="ECO:0007669"/>
    <property type="project" value="InterPro"/>
</dbReference>
<dbReference type="OrthoDB" id="9816009at2"/>
<proteinExistence type="predicted"/>
<dbReference type="Pfam" id="PF00656">
    <property type="entry name" value="Peptidase_C14"/>
    <property type="match status" value="1"/>
</dbReference>
<dbReference type="RefSeq" id="WP_135412984.1">
    <property type="nucleotide sequence ID" value="NZ_SRLB01000002.1"/>
</dbReference>
<dbReference type="PANTHER" id="PTHR22576:SF37">
    <property type="entry name" value="MUCOSA-ASSOCIATED LYMPHOID TISSUE LYMPHOMA TRANSLOCATION PROTEIN 1"/>
    <property type="match status" value="1"/>
</dbReference>
<protein>
    <recommendedName>
        <fullName evidence="1">Caspase family p20 domain-containing protein</fullName>
    </recommendedName>
</protein>
<dbReference type="Gene3D" id="3.40.50.1460">
    <property type="match status" value="1"/>
</dbReference>
<gene>
    <name evidence="2" type="ORF">EU555_03060</name>
</gene>
<dbReference type="InterPro" id="IPR052039">
    <property type="entry name" value="Caspase-related_regulators"/>
</dbReference>
<evidence type="ECO:0000259" key="1">
    <source>
        <dbReference type="PROSITE" id="PS50208"/>
    </source>
</evidence>
<dbReference type="InterPro" id="IPR029030">
    <property type="entry name" value="Caspase-like_dom_sf"/>
</dbReference>
<dbReference type="InterPro" id="IPR011600">
    <property type="entry name" value="Pept_C14_caspase"/>
</dbReference>
<dbReference type="EMBL" id="SRLB01000002">
    <property type="protein sequence ID" value="TGE01670.1"/>
    <property type="molecule type" value="Genomic_DNA"/>
</dbReference>
<comment type="caution">
    <text evidence="2">The sequence shown here is derived from an EMBL/GenBank/DDBJ whole genome shotgun (WGS) entry which is preliminary data.</text>
</comment>
<dbReference type="InterPro" id="IPR001309">
    <property type="entry name" value="Pept_C14_p20"/>
</dbReference>
<dbReference type="SUPFAM" id="SSF52129">
    <property type="entry name" value="Caspase-like"/>
    <property type="match status" value="1"/>
</dbReference>
<dbReference type="Proteomes" id="UP000297535">
    <property type="component" value="Unassembled WGS sequence"/>
</dbReference>
<feature type="domain" description="Caspase family p20" evidence="1">
    <location>
        <begin position="25"/>
        <end position="102"/>
    </location>
</feature>
<evidence type="ECO:0000313" key="3">
    <source>
        <dbReference type="Proteomes" id="UP000297535"/>
    </source>
</evidence>
<dbReference type="PANTHER" id="PTHR22576">
    <property type="entry name" value="MUCOSA ASSOCIATED LYMPHOID TISSUE LYMPHOMA TRANSLOCATION PROTEIN 1/PARACASPASE"/>
    <property type="match status" value="1"/>
</dbReference>
<sequence length="473" mass="52211">MHRSTIAFTALLILCASIGIVHAEERRTALVIGVSSYDYAPRLSNTLNDAKSVSQALQRLGFSVQTVLDPNKLAMEVSVRQFGEDARKSDVAVFFYAGHALEVAGRSWLLPVTTRIENPRDLRFEALDLEAIMEQTESGAKINLIFLDACRDNPLQRRLSTGGRDLPRAGLGQVSAGVGTLIAFATAPGMIASDGKGPNSPFTTALLKYIEQPGLEIRQMLSAVRRDVREMTAGKQIPWENSALEGEFFFQPKDKLSIKSQRSSDQELSKNDKTNTQDNIITKLHSLIPGRSLDALNTSVREYIDAKPNKAIAISYGRNGTWKATRRNSQTSAIEGALEGCQVFFNDACALVMINDKYVSAIENSDRPPVQYMSRPNYDGIFKVERIPNLTMTASEITGLTSYMSAPAHKAAAFHPWGRVFLSTGKPTLREAEDEALRLCNSDPDRNGRDGKCYLYAAEDMVVLKDRIRAARQ</sequence>
<evidence type="ECO:0000313" key="2">
    <source>
        <dbReference type="EMBL" id="TGE01670.1"/>
    </source>
</evidence>
<organism evidence="2 3">
    <name type="scientific">Methylobacterium nonmethylotrophicum</name>
    <dbReference type="NCBI Taxonomy" id="1141884"/>
    <lineage>
        <taxon>Bacteria</taxon>
        <taxon>Pseudomonadati</taxon>
        <taxon>Pseudomonadota</taxon>
        <taxon>Alphaproteobacteria</taxon>
        <taxon>Hyphomicrobiales</taxon>
        <taxon>Methylobacteriaceae</taxon>
        <taxon>Methylobacterium</taxon>
    </lineage>
</organism>
<reference evidence="2 3" key="1">
    <citation type="submission" date="2019-04" db="EMBL/GenBank/DDBJ databases">
        <authorList>
            <person name="Feng G."/>
            <person name="Zhu H."/>
        </authorList>
    </citation>
    <scope>NUCLEOTIDE SEQUENCE [LARGE SCALE GENOMIC DNA]</scope>
    <source>
        <strain evidence="2 3">6HR-1</strain>
    </source>
</reference>
<keyword evidence="3" id="KW-1185">Reference proteome</keyword>
<dbReference type="AlphaFoldDB" id="A0A4Z0NW49"/>
<accession>A0A4Z0NW49</accession>
<dbReference type="GO" id="GO:0006508">
    <property type="term" value="P:proteolysis"/>
    <property type="evidence" value="ECO:0007669"/>
    <property type="project" value="InterPro"/>
</dbReference>
<name>A0A4Z0NW49_9HYPH</name>